<gene>
    <name evidence="2" type="ORF">CIPAW_03G188900</name>
</gene>
<keyword evidence="1" id="KW-0472">Membrane</keyword>
<comment type="caution">
    <text evidence="2">The sequence shown here is derived from an EMBL/GenBank/DDBJ whole genome shotgun (WGS) entry which is preliminary data.</text>
</comment>
<evidence type="ECO:0000313" key="3">
    <source>
        <dbReference type="Proteomes" id="UP000811609"/>
    </source>
</evidence>
<keyword evidence="1" id="KW-1133">Transmembrane helix</keyword>
<dbReference type="EMBL" id="CM031811">
    <property type="protein sequence ID" value="KAG6661646.1"/>
    <property type="molecule type" value="Genomic_DNA"/>
</dbReference>
<organism evidence="2 3">
    <name type="scientific">Carya illinoinensis</name>
    <name type="common">Pecan</name>
    <dbReference type="NCBI Taxonomy" id="32201"/>
    <lineage>
        <taxon>Eukaryota</taxon>
        <taxon>Viridiplantae</taxon>
        <taxon>Streptophyta</taxon>
        <taxon>Embryophyta</taxon>
        <taxon>Tracheophyta</taxon>
        <taxon>Spermatophyta</taxon>
        <taxon>Magnoliopsida</taxon>
        <taxon>eudicotyledons</taxon>
        <taxon>Gunneridae</taxon>
        <taxon>Pentapetalae</taxon>
        <taxon>rosids</taxon>
        <taxon>fabids</taxon>
        <taxon>Fagales</taxon>
        <taxon>Juglandaceae</taxon>
        <taxon>Carya</taxon>
    </lineage>
</organism>
<proteinExistence type="predicted"/>
<evidence type="ECO:0000313" key="2">
    <source>
        <dbReference type="EMBL" id="KAG6661646.1"/>
    </source>
</evidence>
<feature type="transmembrane region" description="Helical" evidence="1">
    <location>
        <begin position="66"/>
        <end position="99"/>
    </location>
</feature>
<reference evidence="2" key="1">
    <citation type="submission" date="2020-12" db="EMBL/GenBank/DDBJ databases">
        <title>WGS assembly of Carya illinoinensis cv. Pawnee.</title>
        <authorList>
            <person name="Platts A."/>
            <person name="Shu S."/>
            <person name="Wright S."/>
            <person name="Barry K."/>
            <person name="Edger P."/>
            <person name="Pires J.C."/>
            <person name="Schmutz J."/>
        </authorList>
    </citation>
    <scope>NUCLEOTIDE SEQUENCE</scope>
    <source>
        <tissue evidence="2">Leaf</tissue>
    </source>
</reference>
<accession>A0A8T1R411</accession>
<keyword evidence="3" id="KW-1185">Reference proteome</keyword>
<dbReference type="AlphaFoldDB" id="A0A8T1R411"/>
<keyword evidence="1" id="KW-0812">Transmembrane</keyword>
<sequence length="102" mass="12934">MLCFFFTSHIFIFSDLYKKSIFFFRYVSLGFFRFISKFLFSLSFDSFHFFFPRVSFLQFFFRRCSIFIYTAFDFFYFCIWRLIYTLFLFIYLFILLLYFSDL</sequence>
<name>A0A8T1R411_CARIL</name>
<dbReference type="Proteomes" id="UP000811609">
    <property type="component" value="Chromosome 3"/>
</dbReference>
<protein>
    <submittedName>
        <fullName evidence="2">Uncharacterized protein</fullName>
    </submittedName>
</protein>
<evidence type="ECO:0000256" key="1">
    <source>
        <dbReference type="SAM" id="Phobius"/>
    </source>
</evidence>